<feature type="transmembrane region" description="Helical" evidence="6">
    <location>
        <begin position="269"/>
        <end position="292"/>
    </location>
</feature>
<keyword evidence="2 6" id="KW-0812">Transmembrane</keyword>
<organism evidence="8 9">
    <name type="scientific">Prymnesium parvum</name>
    <name type="common">Toxic golden alga</name>
    <dbReference type="NCBI Taxonomy" id="97485"/>
    <lineage>
        <taxon>Eukaryota</taxon>
        <taxon>Haptista</taxon>
        <taxon>Haptophyta</taxon>
        <taxon>Prymnesiophyceae</taxon>
        <taxon>Prymnesiales</taxon>
        <taxon>Prymnesiaceae</taxon>
        <taxon>Prymnesium</taxon>
    </lineage>
</organism>
<gene>
    <name evidence="8" type="ORF">AB1Y20_002360</name>
</gene>
<feature type="transmembrane region" description="Helical" evidence="6">
    <location>
        <begin position="386"/>
        <end position="406"/>
    </location>
</feature>
<feature type="transmembrane region" description="Helical" evidence="6">
    <location>
        <begin position="230"/>
        <end position="248"/>
    </location>
</feature>
<accession>A0AB34J8W9</accession>
<feature type="transmembrane region" description="Helical" evidence="6">
    <location>
        <begin position="319"/>
        <end position="339"/>
    </location>
</feature>
<evidence type="ECO:0000256" key="3">
    <source>
        <dbReference type="ARBA" id="ARBA00022989"/>
    </source>
</evidence>
<comment type="caution">
    <text evidence="8">The sequence shown here is derived from an EMBL/GenBank/DDBJ whole genome shotgun (WGS) entry which is preliminary data.</text>
</comment>
<feature type="transmembrane region" description="Helical" evidence="6">
    <location>
        <begin position="183"/>
        <end position="204"/>
    </location>
</feature>
<dbReference type="PANTHER" id="PTHR22950">
    <property type="entry name" value="AMINO ACID TRANSPORTER"/>
    <property type="match status" value="1"/>
</dbReference>
<feature type="region of interest" description="Disordered" evidence="5">
    <location>
        <begin position="1"/>
        <end position="28"/>
    </location>
</feature>
<feature type="transmembrane region" description="Helical" evidence="6">
    <location>
        <begin position="108"/>
        <end position="132"/>
    </location>
</feature>
<evidence type="ECO:0000256" key="4">
    <source>
        <dbReference type="ARBA" id="ARBA00023136"/>
    </source>
</evidence>
<dbReference type="AlphaFoldDB" id="A0AB34J8W9"/>
<keyword evidence="9" id="KW-1185">Reference proteome</keyword>
<evidence type="ECO:0000256" key="6">
    <source>
        <dbReference type="SAM" id="Phobius"/>
    </source>
</evidence>
<name>A0AB34J8W9_PRYPA</name>
<keyword evidence="4 6" id="KW-0472">Membrane</keyword>
<evidence type="ECO:0000256" key="1">
    <source>
        <dbReference type="ARBA" id="ARBA00004141"/>
    </source>
</evidence>
<proteinExistence type="predicted"/>
<feature type="transmembrane region" description="Helical" evidence="6">
    <location>
        <begin position="360"/>
        <end position="380"/>
    </location>
</feature>
<comment type="subcellular location">
    <subcellularLocation>
        <location evidence="1">Membrane</location>
        <topology evidence="1">Multi-pass membrane protein</topology>
    </subcellularLocation>
</comment>
<evidence type="ECO:0000313" key="8">
    <source>
        <dbReference type="EMBL" id="KAL1515744.1"/>
    </source>
</evidence>
<sequence length="448" mass="46617">MDPLTIDPRTSASPLMSSTHDLEAAPPSARPMSTCTAALMLSAFSLGVGVFLMPSVFAQLGLGLGVTLLVLFGLLSTAVAFAITTIADHHAMASMAELVARVPLAPTLSHVFVLITLVTGNASHLQLVASMAFDLMESFVTGDYGAYAFTRAHKAVLLLLFIGAVLPFCLVADLSRLKHMGKLVSATVILTCVALVSNCAYSIAHDGAIGVGPSTANATLPALPADAGTAIRLLPTICFTYTSLFSLFPLRTVLLAKDAARGAAQMRRAVLVAGALQTALYTIVATAAALAFGEEAGATVHGTRQANGNVLYNFAPNDYLITSLSFLLVVVIVLDYPIIQFPAVDAARHLLPRAIGEAPHLQLGATVAFAAAVLALDLFIPDLSDLFGLCGSLGISGYCYIIPGGVIARLGHTRGLQLFGALTCVVGVFILVASTYFIMQHITTNSSS</sequence>
<dbReference type="GO" id="GO:0016020">
    <property type="term" value="C:membrane"/>
    <property type="evidence" value="ECO:0007669"/>
    <property type="project" value="UniProtKB-SubCell"/>
</dbReference>
<evidence type="ECO:0000256" key="2">
    <source>
        <dbReference type="ARBA" id="ARBA00022692"/>
    </source>
</evidence>
<evidence type="ECO:0000256" key="5">
    <source>
        <dbReference type="SAM" id="MobiDB-lite"/>
    </source>
</evidence>
<dbReference type="Pfam" id="PF01490">
    <property type="entry name" value="Aa_trans"/>
    <property type="match status" value="1"/>
</dbReference>
<feature type="transmembrane region" description="Helical" evidence="6">
    <location>
        <begin position="152"/>
        <end position="171"/>
    </location>
</feature>
<dbReference type="Proteomes" id="UP001515480">
    <property type="component" value="Unassembled WGS sequence"/>
</dbReference>
<evidence type="ECO:0000259" key="7">
    <source>
        <dbReference type="Pfam" id="PF01490"/>
    </source>
</evidence>
<dbReference type="InterPro" id="IPR013057">
    <property type="entry name" value="AA_transpt_TM"/>
</dbReference>
<keyword evidence="3 6" id="KW-1133">Transmembrane helix</keyword>
<evidence type="ECO:0000313" key="9">
    <source>
        <dbReference type="Proteomes" id="UP001515480"/>
    </source>
</evidence>
<dbReference type="PANTHER" id="PTHR22950:SF652">
    <property type="entry name" value="TRANSMEMBRANE AMINO ACID TRANSPORTER FAMILY PROTEIN"/>
    <property type="match status" value="1"/>
</dbReference>
<feature type="transmembrane region" description="Helical" evidence="6">
    <location>
        <begin position="37"/>
        <end position="58"/>
    </location>
</feature>
<feature type="compositionally biased region" description="Polar residues" evidence="5">
    <location>
        <begin position="8"/>
        <end position="19"/>
    </location>
</feature>
<dbReference type="EMBL" id="JBGBPQ010000011">
    <property type="protein sequence ID" value="KAL1515744.1"/>
    <property type="molecule type" value="Genomic_DNA"/>
</dbReference>
<feature type="transmembrane region" description="Helical" evidence="6">
    <location>
        <begin position="64"/>
        <end position="87"/>
    </location>
</feature>
<protein>
    <recommendedName>
        <fullName evidence="7">Amino acid transporter transmembrane domain-containing protein</fullName>
    </recommendedName>
</protein>
<feature type="transmembrane region" description="Helical" evidence="6">
    <location>
        <begin position="418"/>
        <end position="439"/>
    </location>
</feature>
<reference evidence="8 9" key="1">
    <citation type="journal article" date="2024" name="Science">
        <title>Giant polyketide synthase enzymes in the biosynthesis of giant marine polyether toxins.</title>
        <authorList>
            <person name="Fallon T.R."/>
            <person name="Shende V.V."/>
            <person name="Wierzbicki I.H."/>
            <person name="Pendleton A.L."/>
            <person name="Watervoot N.F."/>
            <person name="Auber R.P."/>
            <person name="Gonzalez D.J."/>
            <person name="Wisecaver J.H."/>
            <person name="Moore B.S."/>
        </authorList>
    </citation>
    <scope>NUCLEOTIDE SEQUENCE [LARGE SCALE GENOMIC DNA]</scope>
    <source>
        <strain evidence="8 9">12B1</strain>
    </source>
</reference>
<feature type="domain" description="Amino acid transporter transmembrane" evidence="7">
    <location>
        <begin position="32"/>
        <end position="437"/>
    </location>
</feature>
<dbReference type="GO" id="GO:0015179">
    <property type="term" value="F:L-amino acid transmembrane transporter activity"/>
    <property type="evidence" value="ECO:0007669"/>
    <property type="project" value="TreeGrafter"/>
</dbReference>